<dbReference type="SMART" id="SM00179">
    <property type="entry name" value="EGF_CA"/>
    <property type="match status" value="3"/>
</dbReference>
<dbReference type="KEGG" id="apln:108733875"/>
<feature type="domain" description="Laminin EGF-like" evidence="18">
    <location>
        <begin position="1281"/>
        <end position="1335"/>
    </location>
</feature>
<keyword evidence="19" id="KW-1185">Reference proteome</keyword>
<feature type="transmembrane region" description="Helical" evidence="15">
    <location>
        <begin position="2599"/>
        <end position="2621"/>
    </location>
</feature>
<dbReference type="Pfam" id="PF24981">
    <property type="entry name" value="Beta-prop_ATRN-LZTR1"/>
    <property type="match status" value="2"/>
</dbReference>
<evidence type="ECO:0000313" key="19">
    <source>
        <dbReference type="Proteomes" id="UP000192223"/>
    </source>
</evidence>
<dbReference type="PROSITE" id="PS01186">
    <property type="entry name" value="EGF_2"/>
    <property type="match status" value="3"/>
</dbReference>
<dbReference type="PANTHER" id="PTHR46376">
    <property type="entry name" value="LEUCINE-ZIPPER-LIKE TRANSCRIPTIONAL REGULATOR 1"/>
    <property type="match status" value="1"/>
</dbReference>
<organism evidence="19 20">
    <name type="scientific">Agrilus planipennis</name>
    <name type="common">Emerald ash borer</name>
    <name type="synonym">Agrilus marcopoli</name>
    <dbReference type="NCBI Taxonomy" id="224129"/>
    <lineage>
        <taxon>Eukaryota</taxon>
        <taxon>Metazoa</taxon>
        <taxon>Ecdysozoa</taxon>
        <taxon>Arthropoda</taxon>
        <taxon>Hexapoda</taxon>
        <taxon>Insecta</taxon>
        <taxon>Pterygota</taxon>
        <taxon>Neoptera</taxon>
        <taxon>Endopterygota</taxon>
        <taxon>Coleoptera</taxon>
        <taxon>Polyphaga</taxon>
        <taxon>Elateriformia</taxon>
        <taxon>Buprestoidea</taxon>
        <taxon>Buprestidae</taxon>
        <taxon>Agrilinae</taxon>
        <taxon>Agrilus</taxon>
    </lineage>
</organism>
<dbReference type="InterPro" id="IPR018097">
    <property type="entry name" value="EGF_Ca-bd_CS"/>
</dbReference>
<protein>
    <submittedName>
        <fullName evidence="20">Multiple epidermal growth factor-like domains protein 8 isoform X1</fullName>
    </submittedName>
</protein>
<dbReference type="Gene3D" id="2.170.300.10">
    <property type="entry name" value="Tie2 ligand-binding domain superfamily"/>
    <property type="match status" value="1"/>
</dbReference>
<accession>A0A1W4WJS8</accession>
<dbReference type="PRINTS" id="PR00011">
    <property type="entry name" value="EGFLAMININ"/>
</dbReference>
<evidence type="ECO:0000256" key="12">
    <source>
        <dbReference type="ARBA" id="ARBA00023292"/>
    </source>
</evidence>
<dbReference type="InterPro" id="IPR015915">
    <property type="entry name" value="Kelch-typ_b-propeller"/>
</dbReference>
<keyword evidence="10 14" id="KW-1015">Disulfide bond</keyword>
<keyword evidence="6" id="KW-0677">Repeat</keyword>
<name>A0A1W4WJS8_AGRPL</name>
<dbReference type="InterPro" id="IPR056737">
    <property type="entry name" value="Beta-prop_ATRN-MKLN-like"/>
</dbReference>
<dbReference type="InterPro" id="IPR056863">
    <property type="entry name" value="LMN_ATRN_NET-like_EGF"/>
</dbReference>
<dbReference type="FunCoup" id="A0A1W4WJS8">
    <property type="interactions" value="597"/>
</dbReference>
<evidence type="ECO:0000256" key="5">
    <source>
        <dbReference type="ARBA" id="ARBA00022729"/>
    </source>
</evidence>
<feature type="domain" description="CUB" evidence="16">
    <location>
        <begin position="1333"/>
        <end position="1458"/>
    </location>
</feature>
<keyword evidence="7" id="KW-0106">Calcium</keyword>
<reference evidence="20" key="1">
    <citation type="submission" date="2025-08" db="UniProtKB">
        <authorList>
            <consortium name="RefSeq"/>
        </authorList>
    </citation>
    <scope>IDENTIFICATION</scope>
    <source>
        <tissue evidence="20">Entire body</tissue>
    </source>
</reference>
<dbReference type="Proteomes" id="UP000192223">
    <property type="component" value="Unplaced"/>
</dbReference>
<dbReference type="PROSITE" id="PS00010">
    <property type="entry name" value="ASX_HYDROXYL"/>
    <property type="match status" value="1"/>
</dbReference>
<evidence type="ECO:0000256" key="8">
    <source>
        <dbReference type="ARBA" id="ARBA00022989"/>
    </source>
</evidence>
<dbReference type="InterPro" id="IPR049883">
    <property type="entry name" value="NOTCH1_EGF-like"/>
</dbReference>
<evidence type="ECO:0000259" key="16">
    <source>
        <dbReference type="PROSITE" id="PS01180"/>
    </source>
</evidence>
<evidence type="ECO:0000256" key="10">
    <source>
        <dbReference type="ARBA" id="ARBA00023157"/>
    </source>
</evidence>
<feature type="domain" description="Laminin EGF-like" evidence="18">
    <location>
        <begin position="1234"/>
        <end position="1280"/>
    </location>
</feature>
<keyword evidence="12 14" id="KW-0424">Laminin EGF-like domain</keyword>
<feature type="disulfide bond" evidence="14">
    <location>
        <begin position="1264"/>
        <end position="1278"/>
    </location>
</feature>
<dbReference type="Pfam" id="PF01344">
    <property type="entry name" value="Kelch_1"/>
    <property type="match status" value="1"/>
</dbReference>
<dbReference type="SUPFAM" id="SSF57196">
    <property type="entry name" value="EGF/Laminin"/>
    <property type="match status" value="4"/>
</dbReference>
<keyword evidence="11" id="KW-0325">Glycoprotein</keyword>
<evidence type="ECO:0000259" key="18">
    <source>
        <dbReference type="PROSITE" id="PS50027"/>
    </source>
</evidence>
<dbReference type="InterPro" id="IPR001881">
    <property type="entry name" value="EGF-like_Ca-bd_dom"/>
</dbReference>
<dbReference type="InterPro" id="IPR002049">
    <property type="entry name" value="LE_dom"/>
</dbReference>
<dbReference type="PROSITE" id="PS01187">
    <property type="entry name" value="EGF_CA"/>
    <property type="match status" value="1"/>
</dbReference>
<dbReference type="InterPro" id="IPR000152">
    <property type="entry name" value="EGF-type_Asp/Asn_hydroxyl_site"/>
</dbReference>
<keyword evidence="5" id="KW-0732">Signal</keyword>
<dbReference type="Pfam" id="PF00431">
    <property type="entry name" value="CUB"/>
    <property type="match status" value="1"/>
</dbReference>
<dbReference type="FunFam" id="2.60.120.290:FF:000023">
    <property type="entry name" value="Multiple epidermal growth factor-like domains 8"/>
    <property type="match status" value="1"/>
</dbReference>
<evidence type="ECO:0000256" key="1">
    <source>
        <dbReference type="ARBA" id="ARBA00004479"/>
    </source>
</evidence>
<dbReference type="Pfam" id="PF01437">
    <property type="entry name" value="PSI"/>
    <property type="match status" value="1"/>
</dbReference>
<dbReference type="GO" id="GO:0048513">
    <property type="term" value="P:animal organ development"/>
    <property type="evidence" value="ECO:0007669"/>
    <property type="project" value="UniProtKB-ARBA"/>
</dbReference>
<dbReference type="SUPFAM" id="SSF117281">
    <property type="entry name" value="Kelch motif"/>
    <property type="match status" value="2"/>
</dbReference>
<dbReference type="CDD" id="cd00055">
    <property type="entry name" value="EGF_Lam"/>
    <property type="match status" value="4"/>
</dbReference>
<evidence type="ECO:0000256" key="13">
    <source>
        <dbReference type="PROSITE-ProRule" id="PRU00076"/>
    </source>
</evidence>
<proteinExistence type="predicted"/>
<feature type="domain" description="Laminin EGF-like" evidence="18">
    <location>
        <begin position="2229"/>
        <end position="2277"/>
    </location>
</feature>
<feature type="disulfide bond" evidence="14">
    <location>
        <begin position="2249"/>
        <end position="2258"/>
    </location>
</feature>
<evidence type="ECO:0000313" key="20">
    <source>
        <dbReference type="RefSeq" id="XP_018320717.1"/>
    </source>
</evidence>
<dbReference type="InterPro" id="IPR035914">
    <property type="entry name" value="Sperma_CUB_dom_sf"/>
</dbReference>
<dbReference type="InParanoid" id="A0A1W4WJS8"/>
<evidence type="ECO:0000256" key="6">
    <source>
        <dbReference type="ARBA" id="ARBA00022737"/>
    </source>
</evidence>
<keyword evidence="8 15" id="KW-1133">Transmembrane helix</keyword>
<dbReference type="InterPro" id="IPR016201">
    <property type="entry name" value="PSI"/>
</dbReference>
<evidence type="ECO:0000256" key="15">
    <source>
        <dbReference type="SAM" id="Phobius"/>
    </source>
</evidence>
<dbReference type="InterPro" id="IPR002165">
    <property type="entry name" value="Plexin_repeat"/>
</dbReference>
<dbReference type="GO" id="GO:0005509">
    <property type="term" value="F:calcium ion binding"/>
    <property type="evidence" value="ECO:0007669"/>
    <property type="project" value="InterPro"/>
</dbReference>
<feature type="disulfide bond" evidence="14">
    <location>
        <begin position="1303"/>
        <end position="1312"/>
    </location>
</feature>
<evidence type="ECO:0000256" key="9">
    <source>
        <dbReference type="ARBA" id="ARBA00023136"/>
    </source>
</evidence>
<dbReference type="SMART" id="SM00181">
    <property type="entry name" value="EGF"/>
    <property type="match status" value="10"/>
</dbReference>
<dbReference type="CDD" id="cd00054">
    <property type="entry name" value="EGF_CA"/>
    <property type="match status" value="1"/>
</dbReference>
<dbReference type="InterPro" id="IPR051568">
    <property type="entry name" value="LZTR1/Attractin"/>
</dbReference>
<keyword evidence="9 15" id="KW-0472">Membrane</keyword>
<evidence type="ECO:0000256" key="3">
    <source>
        <dbReference type="ARBA" id="ARBA00022536"/>
    </source>
</evidence>
<keyword evidence="2" id="KW-0880">Kelch repeat</keyword>
<dbReference type="RefSeq" id="XP_018320717.1">
    <property type="nucleotide sequence ID" value="XM_018465215.2"/>
</dbReference>
<dbReference type="PROSITE" id="PS01180">
    <property type="entry name" value="CUB"/>
    <property type="match status" value="2"/>
</dbReference>
<dbReference type="CTD" id="1954"/>
<dbReference type="STRING" id="224129.A0A1W4WJS8"/>
<dbReference type="PROSITE" id="PS50026">
    <property type="entry name" value="EGF_3"/>
    <property type="match status" value="1"/>
</dbReference>
<evidence type="ECO:0000259" key="17">
    <source>
        <dbReference type="PROSITE" id="PS50026"/>
    </source>
</evidence>
<dbReference type="Pfam" id="PF07645">
    <property type="entry name" value="EGF_CA"/>
    <property type="match status" value="2"/>
</dbReference>
<dbReference type="InterPro" id="IPR000742">
    <property type="entry name" value="EGF"/>
</dbReference>
<keyword evidence="3 13" id="KW-0245">EGF-like domain</keyword>
<comment type="caution">
    <text evidence="13">Lacks conserved residue(s) required for the propagation of feature annotation.</text>
</comment>
<dbReference type="Pfam" id="PF24973">
    <property type="entry name" value="EGF_LMN_ATRN"/>
    <property type="match status" value="2"/>
</dbReference>
<dbReference type="GO" id="GO:0016020">
    <property type="term" value="C:membrane"/>
    <property type="evidence" value="ECO:0007669"/>
    <property type="project" value="UniProtKB-SubCell"/>
</dbReference>
<dbReference type="PROSITE" id="PS00022">
    <property type="entry name" value="EGF_1"/>
    <property type="match status" value="2"/>
</dbReference>
<keyword evidence="4 15" id="KW-0812">Transmembrane</keyword>
<feature type="disulfide bond" evidence="14">
    <location>
        <begin position="1252"/>
        <end position="1261"/>
    </location>
</feature>
<feature type="transmembrane region" description="Helical" evidence="15">
    <location>
        <begin position="12"/>
        <end position="30"/>
    </location>
</feature>
<evidence type="ECO:0000256" key="11">
    <source>
        <dbReference type="ARBA" id="ARBA00023180"/>
    </source>
</evidence>
<dbReference type="FunFam" id="2.10.25.10:FF:000191">
    <property type="entry name" value="Multiple epidermal growth factor-like domains 8"/>
    <property type="match status" value="1"/>
</dbReference>
<evidence type="ECO:0000256" key="2">
    <source>
        <dbReference type="ARBA" id="ARBA00022441"/>
    </source>
</evidence>
<dbReference type="Pfam" id="PF00053">
    <property type="entry name" value="EGF_laminin"/>
    <property type="match status" value="1"/>
</dbReference>
<feature type="disulfide bond" evidence="14">
    <location>
        <begin position="2261"/>
        <end position="2275"/>
    </location>
</feature>
<dbReference type="SMART" id="SM00042">
    <property type="entry name" value="CUB"/>
    <property type="match status" value="2"/>
</dbReference>
<dbReference type="Gene3D" id="2.60.120.290">
    <property type="entry name" value="Spermadhesin, CUB domain"/>
    <property type="match status" value="2"/>
</dbReference>
<dbReference type="PROSITE" id="PS01248">
    <property type="entry name" value="EGF_LAM_1"/>
    <property type="match status" value="4"/>
</dbReference>
<evidence type="ECO:0000256" key="7">
    <source>
        <dbReference type="ARBA" id="ARBA00022837"/>
    </source>
</evidence>
<dbReference type="GO" id="GO:0048731">
    <property type="term" value="P:system development"/>
    <property type="evidence" value="ECO:0007669"/>
    <property type="project" value="UniProtKB-ARBA"/>
</dbReference>
<dbReference type="Gene3D" id="2.10.25.10">
    <property type="entry name" value="Laminin"/>
    <property type="match status" value="7"/>
</dbReference>
<feature type="domain" description="EGF-like" evidence="17">
    <location>
        <begin position="1157"/>
        <end position="1198"/>
    </location>
</feature>
<comment type="subcellular location">
    <subcellularLocation>
        <location evidence="1">Membrane</location>
        <topology evidence="1">Single-pass type I membrane protein</topology>
    </subcellularLocation>
</comment>
<dbReference type="InterPro" id="IPR000859">
    <property type="entry name" value="CUB_dom"/>
</dbReference>
<dbReference type="SMART" id="SM00180">
    <property type="entry name" value="EGF_Lam"/>
    <property type="match status" value="5"/>
</dbReference>
<dbReference type="FunFam" id="2.10.25.10:FF:000202">
    <property type="entry name" value="Multiple epidermal growth factor-like domains 8"/>
    <property type="match status" value="1"/>
</dbReference>
<dbReference type="GO" id="GO:0005794">
    <property type="term" value="C:Golgi apparatus"/>
    <property type="evidence" value="ECO:0007669"/>
    <property type="project" value="TreeGrafter"/>
</dbReference>
<feature type="domain" description="CUB" evidence="16">
    <location>
        <begin position="31"/>
        <end position="145"/>
    </location>
</feature>
<dbReference type="PANTHER" id="PTHR46376:SF2">
    <property type="entry name" value="DISTRACTED, ISOFORM B"/>
    <property type="match status" value="1"/>
</dbReference>
<dbReference type="InterPro" id="IPR006652">
    <property type="entry name" value="Kelch_1"/>
</dbReference>
<dbReference type="GeneID" id="108733875"/>
<dbReference type="SMART" id="SM00423">
    <property type="entry name" value="PSI"/>
    <property type="match status" value="9"/>
</dbReference>
<dbReference type="CDD" id="cd00041">
    <property type="entry name" value="CUB"/>
    <property type="match status" value="1"/>
</dbReference>
<dbReference type="Gene3D" id="2.120.10.80">
    <property type="entry name" value="Kelch-type beta propeller"/>
    <property type="match status" value="4"/>
</dbReference>
<evidence type="ECO:0000256" key="4">
    <source>
        <dbReference type="ARBA" id="ARBA00022692"/>
    </source>
</evidence>
<dbReference type="SUPFAM" id="SSF49854">
    <property type="entry name" value="Spermadhesin, CUB domain"/>
    <property type="match status" value="2"/>
</dbReference>
<sequence>MQPHLLRVFQTGFLVNLFMLIGYGAVNLIPCDKTRQILTSSWGVITDGPSESNYTQDTHCEWLIKANTVNNSKFITLSFSSMGTECSYDYVFVYDGDSFSSPLLGSFSGKTEPEKLVASSGHMLILLYSDTNYVLKGFRAEYFITDCPNNCSQHGVCYKNACVCESDWGDIDCSKRLCPEDCGKHEGHGKCVGGRCQCNTGFSGQSCSLNDVDSKMGNQWHWLTHSRGGLTPRAAHSAVYVESTDSLYVFGGYNLNKVLSNLELYNFQNSTWTDENGHVLIDKSLVNYLEPSAIAHFVRESGPGWEQKFGLHEGNSFLKSFLLSQLSVHDNTTFAKRKQRHSESNEKLSPLPRYGHAACETSHGFVIYGGKLENNSLSNELWQYNINRRKWELRAHLSDFKPPPLARHTLTYANGVIYLFGGSTETGDFSSKLYSITLSPTRDEVWKEIRPRGGKQLDIRIIAHATVYYSITNSLLVYGGITAGVARFSKLSDHMYMFQLDKRQWSEIHYTREHLREKYVPRERAFHTANIMGNYLVIFGGYTHRHNKEEICYDNQMYLYHLGCHIWVNPEILGRRNNSYYPKKQGVFAHASAVRHKNVLLLVGGYHGNVNGDLLAYVVPPMITTKKEEQYDPEGACFWHKNYAECSADPECGWCSADEICYGRTIGANCTTNLQTTRCPGICPALGDCHSCLIQGPIQPKRKALMSSAAYKLGLSECIWCVQNARCHYKDDNYGVCGLWEDDLNQIRGWWGTKGTEILIPEKCREMDRRPGLTFVRYYHPVNISQPDFVTIINATIVDFTGPLWIRADQNSTVEMVARLLGFLRPQIESREHLKACASYSSAWLTLNNKPIFNISSEHKQCQQQLWPEKEFSERVAVDFRAEKIRTELNPYSQYQSRMELLHFKDKETSKVFTFEYLEPFSNGTCSQYKNCLHCLTDSMCGWCEARGQCISRDENENITCTSEDGDWYFLTLQPNLCSNCSNYISCSSCVETGLCEWWVDESRCFRIGRNSKAVKNFDECPAPCYKRSNCSTCIEERGRCVWCEATQQCFSFSVYTSEYQFGICREWLDQPFPQISAHDPNHNDVDSIRQQDKCKSCAHFQNCSSCLGSLSCGWCYNLSNPISGVCAKGDFNTPALNCSDLLKVSDAGWAYAQCPDVDECGLGIHDCHPNATCTNTDGSFSCHCKRGFIGNGRTSCVRTCINVCVHGVCEGEGEEYACKCKLGWTGDDCSINCGCNNHSSCPRGVGICEDCQDWTMGEFCDYCKPGSYGNATSMAGCRKCDCNGHGIEELGECDIDTGECYCKDNTEGKHCEKCKLNYYGDPRNNGQCYYQCEARGMLTSLEGQGISSRQSYSAPWGGPPTRECLWIISPEVDYGSVIIQLQINATEMNVSCGDNAIYVYDALPELVDVSSQSALSAVFCSQEALPTAVVESRTGHLTVYYKQGHHREGFNAAYRILTCENCTEPRKCEKGQCVCDENFVGPNCEDPLCPNNCSYTLGQGQCDKAYGRCICSPGWRGPSCMTKLTGKELVFTELFNTAHLTDHLEHLRKTLPRFGHTLSSDRRGSLWMFGGYSLSHGPLNDIRLFDIRNSTWMQVTIDTTPDAKMPEGRFFHAADVVHSRQSIFVYGGLTKSSKSSNSQTLDDFWEFSIQTQRWSMIEKNDKWPPPVAGHTFTFYRNASYESLILIGGVSPQHGFLSEVWEFRLDKEQWHSWRTKGPSPMGIFAHSTVFHSQSNSLYVFGGYEYMAQQSVLSNKLYMLNYESKTWTNLNLFGSSINIPRPRYFHSAVTTDTHMIVLGGRLSPWNVTDTMYAFSYNCNQWINFISEGIDKIGPLPGQIYAQAMAIEPDGDAAYVIGGWGSDSQFFVLKIEFPSDLCSLWSTRHYCLQVPGCGHCFLKKDEEKILEMCYNNFKTQCPISNSVTGVEVHDNKGKVCDGTIISGDCLSLHDCTSCVQVPNCYWCGNLCMTNKSCSDEAADSLKQCPYNVCLAADCMQCQQMYGCDWSYSRRLCVPVEKEIYGANTCPALCSHYTSCSTCLNEADCRWSTQLNECLSASYQQMYCTGGICGLVLHTSEKAYCPEPCNSITQCSRCLRHAHCGWCAQDNISGIGVCTEGSNDRPISGTCNDVVKEGAQLNSSLHYVENITYTWHYVKCPPENECDNGHHTCNPDSEVCIDLIEGFQCICGEGYNATETGCKPVCSSGCVRGQCVQPNVCQCDFGYVGANCSIQCQCNGHSNCEGPDKLDKCILCHNNTLGAQCEKCQPLYVGDPTNGGKCTSCLEYCHGHSPICVDDNSTDPEPPEDLELEDVARFLKEGPKDSARCLRCTNYTKGIRCDECIEGNFRGSDDLTDACRTCECNGHGDVCDPVTGENCNCKNNTESETCSSSTSGRNSAQPCWMLQCSKCKEGYHGTPKAGHQCYKTMSIHTNPKMCFDAKPLDDCKTKPKPLYPGEMVFFVVQPHFSNVDIRIIIDVTKGALNVFVSTHDDTYVIYPNTSTGWLDIKLDSVYGFWENGSQKTSDMFIENEATGLRTYVTVKQPKPVLAIRNVRDRLVITLPEEHHILNQTRFYVILQALDPPENDEKVSYGLIFFRQDQLHIDLFVFFSVFFSCFFLFLAACVVAWKAKQAADVRRARQRHVVEMLHMAKRPFAAITLNLTVKPPKPSKLSSCDLRPIAIEPTSDSLAAVATVFVSLPGNHSTPVKLALASCLISFPINRQYFLRRHSIYSPSAV</sequence>
<gene>
    <name evidence="20" type="primary">LOC108733875</name>
</gene>
<dbReference type="OrthoDB" id="263283at2759"/>
<dbReference type="PROSITE" id="PS50027">
    <property type="entry name" value="EGF_LAM_2"/>
    <property type="match status" value="3"/>
</dbReference>
<evidence type="ECO:0000256" key="14">
    <source>
        <dbReference type="PROSITE-ProRule" id="PRU00460"/>
    </source>
</evidence>